<dbReference type="VEuPathDB" id="CryptoDB:cand_019780"/>
<evidence type="ECO:0000256" key="2">
    <source>
        <dbReference type="ARBA" id="ARBA00022448"/>
    </source>
</evidence>
<comment type="caution">
    <text evidence="7">The sequence shown here is derived from an EMBL/GenBank/DDBJ whole genome shotgun (WGS) entry which is preliminary data.</text>
</comment>
<organism evidence="7 8">
    <name type="scientific">Cryptosporidium andersoni</name>
    <dbReference type="NCBI Taxonomy" id="117008"/>
    <lineage>
        <taxon>Eukaryota</taxon>
        <taxon>Sar</taxon>
        <taxon>Alveolata</taxon>
        <taxon>Apicomplexa</taxon>
        <taxon>Conoidasida</taxon>
        <taxon>Coccidia</taxon>
        <taxon>Eucoccidiorida</taxon>
        <taxon>Eimeriorina</taxon>
        <taxon>Cryptosporidiidae</taxon>
        <taxon>Cryptosporidium</taxon>
    </lineage>
</organism>
<evidence type="ECO:0000256" key="5">
    <source>
        <dbReference type="ARBA" id="ARBA00022927"/>
    </source>
</evidence>
<dbReference type="GO" id="GO:0031267">
    <property type="term" value="F:small GTPase binding"/>
    <property type="evidence" value="ECO:0007669"/>
    <property type="project" value="InterPro"/>
</dbReference>
<dbReference type="OrthoDB" id="10263328at2759"/>
<sequence>MDLTPILLNCHNPVESIRKSAEQQLHHAQEANFGDYLVILADELHNESKPELSRQLAGLLLKNAVSAVELRLDIERRGMWISLPQQITNKIKSAVLESLLSPLASIRGAACQVIAKLGRVELPCQRWPELLPYLLRLIQESKGDELSLVHKRSALTALGYLCEDSRQLENEVASVIITDDISNQILTAIIQGMNDSDIETSLAATKSFYFALFFARNNFKNEHERNLIFQVLCNLCGTEGTKRELLQTAAYECLVSIAAEYYEYLGPYLPVIAPMVIKSIKGIYEPVAICCIEFWNTIADLEIDLVLDDEQNSLSIQVAPSCLHYIRQIQSMLIPVMLETLLKQNDDDSDPESWTVAKAAGACLTLCAQLLGDNILEPTLSFIHANFSHTNWHNREAAVLAYGSILEGPSFQRMQPIVESSVTNLCQALNDNTVAVRDTCAWTIGRIVTFHPSIIFPLVGLAPQQQQNNGNSLLAVLLQRLLTDEARVCANICWVIHQLAETSTNVEGAGAIMDMWFPYIIHSLLQASKRSIADEYNMKQACYNAISMVVTQSGLGNTDNLMNLTKELIIGEEFGLQKLVENNPIPKPEPVATNIQLTCGILYALTTKLGKNINQYSSILLRLYFDMLRQGGANEEILIALTALIVSMGLDFSPYLQECITVTLPYMQRYDELETCKISIELVGDMVRSVGQNICPYLDTLVQTLCTLLAKSEVDRKIKPLAIISLGDLAMNLGHSFVPYIGTTLQLFQQAALTQYNDGPVNSEDWIEYLGELREAVLQGYTSIVYGMKDAQKLELIGSYVPNMIQFVNNIVNDYNKEFPNDNNLKSATALIGDLITAFNGQLVQYLMAQDRRQILENICSVGEISKHPYIINNIKWIKKLCQLPS</sequence>
<accession>A0A1J4MW57</accession>
<dbReference type="Pfam" id="PF03810">
    <property type="entry name" value="IBN_N"/>
    <property type="match status" value="1"/>
</dbReference>
<dbReference type="InterPro" id="IPR001494">
    <property type="entry name" value="Importin-beta_N"/>
</dbReference>
<gene>
    <name evidence="7" type="ORF">cand_019780</name>
</gene>
<dbReference type="Pfam" id="PF13513">
    <property type="entry name" value="HEAT_EZ"/>
    <property type="match status" value="1"/>
</dbReference>
<dbReference type="GeneID" id="92366162"/>
<dbReference type="InterPro" id="IPR040122">
    <property type="entry name" value="Importin_beta"/>
</dbReference>
<dbReference type="EMBL" id="LRBS01000043">
    <property type="protein sequence ID" value="OII77268.1"/>
    <property type="molecule type" value="Genomic_DNA"/>
</dbReference>
<evidence type="ECO:0000313" key="7">
    <source>
        <dbReference type="EMBL" id="OII77268.1"/>
    </source>
</evidence>
<comment type="subcellular location">
    <subcellularLocation>
        <location evidence="1">Cytoplasm</location>
    </subcellularLocation>
</comment>
<dbReference type="SMART" id="SM00913">
    <property type="entry name" value="IBN_N"/>
    <property type="match status" value="1"/>
</dbReference>
<dbReference type="Pfam" id="PF25574">
    <property type="entry name" value="TPR_IMB1"/>
    <property type="match status" value="1"/>
</dbReference>
<reference evidence="7 8" key="1">
    <citation type="submission" date="2016-10" db="EMBL/GenBank/DDBJ databases">
        <title>Reductive evolution of mitochondrial metabolism and differential evolution of invasion-related proteins in Cryptosporidium.</title>
        <authorList>
            <person name="Liu S."/>
            <person name="Roellig D.M."/>
            <person name="Guo Y."/>
            <person name="Li N."/>
            <person name="Frace M.A."/>
            <person name="Tang K."/>
            <person name="Zhang L."/>
            <person name="Feng Y."/>
            <person name="Xiao L."/>
        </authorList>
    </citation>
    <scope>NUCLEOTIDE SEQUENCE [LARGE SCALE GENOMIC DNA]</scope>
    <source>
        <strain evidence="7">30847</strain>
    </source>
</reference>
<dbReference type="Gene3D" id="1.25.10.10">
    <property type="entry name" value="Leucine-rich Repeat Variant"/>
    <property type="match status" value="1"/>
</dbReference>
<keyword evidence="2" id="KW-0813">Transport</keyword>
<keyword evidence="5" id="KW-0653">Protein transport</keyword>
<dbReference type="InterPro" id="IPR016024">
    <property type="entry name" value="ARM-type_fold"/>
</dbReference>
<keyword evidence="3" id="KW-0963">Cytoplasm</keyword>
<dbReference type="SUPFAM" id="SSF48371">
    <property type="entry name" value="ARM repeat"/>
    <property type="match status" value="1"/>
</dbReference>
<dbReference type="InterPro" id="IPR058584">
    <property type="entry name" value="IMB1_TNPO1-like_TPR"/>
</dbReference>
<evidence type="ECO:0000313" key="8">
    <source>
        <dbReference type="Proteomes" id="UP000186804"/>
    </source>
</evidence>
<feature type="domain" description="Importin N-terminal" evidence="6">
    <location>
        <begin position="21"/>
        <end position="101"/>
    </location>
</feature>
<keyword evidence="8" id="KW-1185">Reference proteome</keyword>
<proteinExistence type="predicted"/>
<dbReference type="GO" id="GO:0006606">
    <property type="term" value="P:protein import into nucleus"/>
    <property type="evidence" value="ECO:0007669"/>
    <property type="project" value="InterPro"/>
</dbReference>
<dbReference type="InterPro" id="IPR011989">
    <property type="entry name" value="ARM-like"/>
</dbReference>
<dbReference type="Proteomes" id="UP000186804">
    <property type="component" value="Unassembled WGS sequence"/>
</dbReference>
<dbReference type="GO" id="GO:0005737">
    <property type="term" value="C:cytoplasm"/>
    <property type="evidence" value="ECO:0007669"/>
    <property type="project" value="UniProtKB-SubCell"/>
</dbReference>
<keyword evidence="4" id="KW-0677">Repeat</keyword>
<name>A0A1J4MW57_9CRYT</name>
<protein>
    <submittedName>
        <fullName evidence="7">Importin-beta N-terminal domain-containing protein</fullName>
    </submittedName>
</protein>
<evidence type="ECO:0000259" key="6">
    <source>
        <dbReference type="PROSITE" id="PS50166"/>
    </source>
</evidence>
<dbReference type="AlphaFoldDB" id="A0A1J4MW57"/>
<dbReference type="PROSITE" id="PS50166">
    <property type="entry name" value="IMPORTIN_B_NT"/>
    <property type="match status" value="1"/>
</dbReference>
<evidence type="ECO:0000256" key="4">
    <source>
        <dbReference type="ARBA" id="ARBA00022737"/>
    </source>
</evidence>
<evidence type="ECO:0000256" key="3">
    <source>
        <dbReference type="ARBA" id="ARBA00022490"/>
    </source>
</evidence>
<evidence type="ECO:0000256" key="1">
    <source>
        <dbReference type="ARBA" id="ARBA00004496"/>
    </source>
</evidence>
<dbReference type="RefSeq" id="XP_067069114.1">
    <property type="nucleotide sequence ID" value="XM_067212208.1"/>
</dbReference>
<dbReference type="PANTHER" id="PTHR10527">
    <property type="entry name" value="IMPORTIN BETA"/>
    <property type="match status" value="1"/>
</dbReference>